<dbReference type="InterPro" id="IPR004358">
    <property type="entry name" value="Sig_transdc_His_kin-like_C"/>
</dbReference>
<evidence type="ECO:0000256" key="7">
    <source>
        <dbReference type="ARBA" id="ARBA00023012"/>
    </source>
</evidence>
<evidence type="ECO:0000256" key="2">
    <source>
        <dbReference type="ARBA" id="ARBA00012438"/>
    </source>
</evidence>
<evidence type="ECO:0000259" key="10">
    <source>
        <dbReference type="PROSITE" id="PS50110"/>
    </source>
</evidence>
<dbReference type="SMART" id="SM00387">
    <property type="entry name" value="HATPase_c"/>
    <property type="match status" value="1"/>
</dbReference>
<evidence type="ECO:0000256" key="4">
    <source>
        <dbReference type="ARBA" id="ARBA00022741"/>
    </source>
</evidence>
<dbReference type="Proteomes" id="UP000664417">
    <property type="component" value="Unassembled WGS sequence"/>
</dbReference>
<gene>
    <name evidence="11" type="ORF">J3U88_19565</name>
</gene>
<dbReference type="InterPro" id="IPR036890">
    <property type="entry name" value="HATPase_C_sf"/>
</dbReference>
<dbReference type="PRINTS" id="PR00344">
    <property type="entry name" value="BCTRLSENSOR"/>
</dbReference>
<evidence type="ECO:0000259" key="9">
    <source>
        <dbReference type="PROSITE" id="PS50109"/>
    </source>
</evidence>
<dbReference type="AlphaFoldDB" id="A0A8J7Q8V1"/>
<dbReference type="GO" id="GO:0004673">
    <property type="term" value="F:protein histidine kinase activity"/>
    <property type="evidence" value="ECO:0007669"/>
    <property type="project" value="UniProtKB-EC"/>
</dbReference>
<evidence type="ECO:0000313" key="11">
    <source>
        <dbReference type="EMBL" id="MBO1320686.1"/>
    </source>
</evidence>
<keyword evidence="8" id="KW-0597">Phosphoprotein</keyword>
<dbReference type="GO" id="GO:0000160">
    <property type="term" value="P:phosphorelay signal transduction system"/>
    <property type="evidence" value="ECO:0007669"/>
    <property type="project" value="UniProtKB-KW"/>
</dbReference>
<feature type="domain" description="Histidine kinase" evidence="9">
    <location>
        <begin position="253"/>
        <end position="433"/>
    </location>
</feature>
<dbReference type="Pfam" id="PF02518">
    <property type="entry name" value="HATPase_c"/>
    <property type="match status" value="1"/>
</dbReference>
<keyword evidence="4" id="KW-0547">Nucleotide-binding</keyword>
<keyword evidence="7" id="KW-0902">Two-component regulatory system</keyword>
<dbReference type="EMBL" id="JAFREP010000018">
    <property type="protein sequence ID" value="MBO1320686.1"/>
    <property type="molecule type" value="Genomic_DNA"/>
</dbReference>
<dbReference type="PROSITE" id="PS50109">
    <property type="entry name" value="HIS_KIN"/>
    <property type="match status" value="1"/>
</dbReference>
<keyword evidence="3" id="KW-0808">Transferase</keyword>
<dbReference type="PANTHER" id="PTHR43065">
    <property type="entry name" value="SENSOR HISTIDINE KINASE"/>
    <property type="match status" value="1"/>
</dbReference>
<dbReference type="InterPro" id="IPR005467">
    <property type="entry name" value="His_kinase_dom"/>
</dbReference>
<dbReference type="SUPFAM" id="SSF52172">
    <property type="entry name" value="CheY-like"/>
    <property type="match status" value="1"/>
</dbReference>
<feature type="domain" description="Response regulatory" evidence="10">
    <location>
        <begin position="32"/>
        <end position="149"/>
    </location>
</feature>
<comment type="catalytic activity">
    <reaction evidence="1">
        <text>ATP + protein L-histidine = ADP + protein N-phospho-L-histidine.</text>
        <dbReference type="EC" id="2.7.13.3"/>
    </reaction>
</comment>
<protein>
    <recommendedName>
        <fullName evidence="2">histidine kinase</fullName>
        <ecNumber evidence="2">2.7.13.3</ecNumber>
    </recommendedName>
</protein>
<dbReference type="EC" id="2.7.13.3" evidence="2"/>
<dbReference type="SUPFAM" id="SSF55874">
    <property type="entry name" value="ATPase domain of HSP90 chaperone/DNA topoisomerase II/histidine kinase"/>
    <property type="match status" value="1"/>
</dbReference>
<evidence type="ECO:0000256" key="6">
    <source>
        <dbReference type="ARBA" id="ARBA00022840"/>
    </source>
</evidence>
<comment type="caution">
    <text evidence="11">The sequence shown here is derived from an EMBL/GenBank/DDBJ whole genome shotgun (WGS) entry which is preliminary data.</text>
</comment>
<dbReference type="Gene3D" id="3.40.50.2300">
    <property type="match status" value="1"/>
</dbReference>
<proteinExistence type="predicted"/>
<sequence>MGEQPHIIEPTGTPIHAEKEETAPAQEKRLIRVLLIEDDENDHYIIRKLLTKIRTYDYEIKWVDTVAEAVSAIQTGVFEAVLTDYQLRDGTGLDVISKAVQANKSLPMIMLTGNQDPKIDEASMGRGADDFLPKEELTGPLLSRTIRHSIFRKKAEQELRESEDRNRELAEFSSAVLHNIGNVLNSVNVSTGRIIKNLRESKTTSLEKTKELLEANADNPDFFSKDPKGRMLPPFLVRLADLLQQEHYQNVTEAEKIRKGLGLMKEVIKTQQTHAKHGMELEDLDLREVISDALNVNMAALMRHRIEVQTLYHSDIRVQAQKVKLTHILINLIKNSIEAMTDLPESQHRTIKIELGHNAHHQPELAICDLGHGVEPDQLEKLFQHGFTTKQRGHGFGLNYCYKTMRELGGSIRAESDGLGTGTRFVLTFPFGTLV</sequence>
<dbReference type="CDD" id="cd00156">
    <property type="entry name" value="REC"/>
    <property type="match status" value="1"/>
</dbReference>
<evidence type="ECO:0000256" key="1">
    <source>
        <dbReference type="ARBA" id="ARBA00000085"/>
    </source>
</evidence>
<dbReference type="Pfam" id="PF00072">
    <property type="entry name" value="Response_reg"/>
    <property type="match status" value="1"/>
</dbReference>
<organism evidence="11 12">
    <name type="scientific">Acanthopleuribacter pedis</name>
    <dbReference type="NCBI Taxonomy" id="442870"/>
    <lineage>
        <taxon>Bacteria</taxon>
        <taxon>Pseudomonadati</taxon>
        <taxon>Acidobacteriota</taxon>
        <taxon>Holophagae</taxon>
        <taxon>Acanthopleuribacterales</taxon>
        <taxon>Acanthopleuribacteraceae</taxon>
        <taxon>Acanthopleuribacter</taxon>
    </lineage>
</organism>
<name>A0A8J7Q8V1_9BACT</name>
<evidence type="ECO:0000313" key="12">
    <source>
        <dbReference type="Proteomes" id="UP000664417"/>
    </source>
</evidence>
<keyword evidence="12" id="KW-1185">Reference proteome</keyword>
<dbReference type="GO" id="GO:0005524">
    <property type="term" value="F:ATP binding"/>
    <property type="evidence" value="ECO:0007669"/>
    <property type="project" value="UniProtKB-KW"/>
</dbReference>
<accession>A0A8J7Q8V1</accession>
<feature type="modified residue" description="4-aspartylphosphate" evidence="8">
    <location>
        <position position="84"/>
    </location>
</feature>
<reference evidence="11" key="1">
    <citation type="submission" date="2021-03" db="EMBL/GenBank/DDBJ databases">
        <authorList>
            <person name="Wang G."/>
        </authorList>
    </citation>
    <scope>NUCLEOTIDE SEQUENCE</scope>
    <source>
        <strain evidence="11">KCTC 12899</strain>
    </source>
</reference>
<dbReference type="PROSITE" id="PS50110">
    <property type="entry name" value="RESPONSE_REGULATORY"/>
    <property type="match status" value="1"/>
</dbReference>
<dbReference type="Gene3D" id="3.30.565.10">
    <property type="entry name" value="Histidine kinase-like ATPase, C-terminal domain"/>
    <property type="match status" value="1"/>
</dbReference>
<keyword evidence="6" id="KW-0067">ATP-binding</keyword>
<dbReference type="RefSeq" id="WP_207860639.1">
    <property type="nucleotide sequence ID" value="NZ_JAFREP010000018.1"/>
</dbReference>
<dbReference type="InterPro" id="IPR001789">
    <property type="entry name" value="Sig_transdc_resp-reg_receiver"/>
</dbReference>
<dbReference type="InterPro" id="IPR011006">
    <property type="entry name" value="CheY-like_superfamily"/>
</dbReference>
<dbReference type="InterPro" id="IPR003594">
    <property type="entry name" value="HATPase_dom"/>
</dbReference>
<dbReference type="PANTHER" id="PTHR43065:SF46">
    <property type="entry name" value="C4-DICARBOXYLATE TRANSPORT SENSOR PROTEIN DCTB"/>
    <property type="match status" value="1"/>
</dbReference>
<evidence type="ECO:0000256" key="3">
    <source>
        <dbReference type="ARBA" id="ARBA00022679"/>
    </source>
</evidence>
<keyword evidence="5 11" id="KW-0418">Kinase</keyword>
<dbReference type="SMART" id="SM00448">
    <property type="entry name" value="REC"/>
    <property type="match status" value="1"/>
</dbReference>
<evidence type="ECO:0000256" key="8">
    <source>
        <dbReference type="PROSITE-ProRule" id="PRU00169"/>
    </source>
</evidence>
<evidence type="ECO:0000256" key="5">
    <source>
        <dbReference type="ARBA" id="ARBA00022777"/>
    </source>
</evidence>